<feature type="domain" description="SHSP" evidence="4">
    <location>
        <begin position="6"/>
        <end position="118"/>
    </location>
</feature>
<dbReference type="InterPro" id="IPR002068">
    <property type="entry name" value="A-crystallin/Hsp20_dom"/>
</dbReference>
<evidence type="ECO:0000313" key="6">
    <source>
        <dbReference type="Proteomes" id="UP000250088"/>
    </source>
</evidence>
<dbReference type="Pfam" id="PF00011">
    <property type="entry name" value="HSP20"/>
    <property type="match status" value="1"/>
</dbReference>
<evidence type="ECO:0000256" key="2">
    <source>
        <dbReference type="RuleBase" id="RU003616"/>
    </source>
</evidence>
<protein>
    <recommendedName>
        <fullName evidence="4">SHSP domain-containing protein</fullName>
    </recommendedName>
</protein>
<evidence type="ECO:0000259" key="4">
    <source>
        <dbReference type="PROSITE" id="PS01031"/>
    </source>
</evidence>
<accession>A0A2Z2HWT5</accession>
<dbReference type="EMBL" id="CP019893">
    <property type="protein sequence ID" value="ARS91826.1"/>
    <property type="molecule type" value="Genomic_DNA"/>
</dbReference>
<evidence type="ECO:0000256" key="3">
    <source>
        <dbReference type="SAM" id="MobiDB-lite"/>
    </source>
</evidence>
<sequence length="151" mass="16298">MGALRDAVADLADDVFFDLLESESAYLYVVDLPGVTDDSVTVEATADRLVIDASREKPDAGEYSYVEEHRPTLVDVDLPLPDDASADGLEVTVDRGILEVVVPREPERYETTIDVAEGRGRRAATDDDAGGDSTTDPDDPTDPDTTDAEPR</sequence>
<reference evidence="6" key="1">
    <citation type="submission" date="2017-02" db="EMBL/GenBank/DDBJ databases">
        <title>Natronthermophilus aegyptiacus gen. nov.,sp. nov., an aerobic, extremely halophilic alkalithermophilic archaeon isolated from the athalassohaline Wadi An Natrun, Egypt.</title>
        <authorList>
            <person name="Zhao B."/>
        </authorList>
    </citation>
    <scope>NUCLEOTIDE SEQUENCE [LARGE SCALE GENOMIC DNA]</scope>
    <source>
        <strain evidence="6">JW/NM-HA 15</strain>
    </source>
</reference>
<dbReference type="InterPro" id="IPR008978">
    <property type="entry name" value="HSP20-like_chaperone"/>
</dbReference>
<feature type="region of interest" description="Disordered" evidence="3">
    <location>
        <begin position="105"/>
        <end position="151"/>
    </location>
</feature>
<comment type="similarity">
    <text evidence="1 2">Belongs to the small heat shock protein (HSP20) family.</text>
</comment>
<dbReference type="Gene3D" id="2.60.40.790">
    <property type="match status" value="1"/>
</dbReference>
<feature type="compositionally biased region" description="Basic and acidic residues" evidence="3">
    <location>
        <begin position="105"/>
        <end position="125"/>
    </location>
</feature>
<name>A0A2Z2HWT5_9EURY</name>
<dbReference type="AlphaFoldDB" id="A0A2Z2HWT5"/>
<feature type="compositionally biased region" description="Acidic residues" evidence="3">
    <location>
        <begin position="126"/>
        <end position="151"/>
    </location>
</feature>
<dbReference type="SUPFAM" id="SSF49764">
    <property type="entry name" value="HSP20-like chaperones"/>
    <property type="match status" value="1"/>
</dbReference>
<evidence type="ECO:0000313" key="5">
    <source>
        <dbReference type="EMBL" id="ARS91826.1"/>
    </source>
</evidence>
<evidence type="ECO:0000256" key="1">
    <source>
        <dbReference type="PROSITE-ProRule" id="PRU00285"/>
    </source>
</evidence>
<dbReference type="CDD" id="cd00298">
    <property type="entry name" value="ACD_sHsps_p23-like"/>
    <property type="match status" value="1"/>
</dbReference>
<dbReference type="PROSITE" id="PS01031">
    <property type="entry name" value="SHSP"/>
    <property type="match status" value="1"/>
</dbReference>
<dbReference type="KEGG" id="naj:B1756_12230"/>
<organism evidence="5 6">
    <name type="scientific">Natrarchaeobaculum aegyptiacum</name>
    <dbReference type="NCBI Taxonomy" id="745377"/>
    <lineage>
        <taxon>Archaea</taxon>
        <taxon>Methanobacteriati</taxon>
        <taxon>Methanobacteriota</taxon>
        <taxon>Stenosarchaea group</taxon>
        <taxon>Halobacteria</taxon>
        <taxon>Halobacteriales</taxon>
        <taxon>Natrialbaceae</taxon>
        <taxon>Natrarchaeobaculum</taxon>
    </lineage>
</organism>
<dbReference type="Proteomes" id="UP000250088">
    <property type="component" value="Chromosome"/>
</dbReference>
<keyword evidence="6" id="KW-1185">Reference proteome</keyword>
<dbReference type="OrthoDB" id="261383at2157"/>
<gene>
    <name evidence="5" type="ORF">B1756_12230</name>
</gene>
<proteinExistence type="inferred from homology"/>